<dbReference type="Proteomes" id="UP000298860">
    <property type="component" value="Unassembled WGS sequence"/>
</dbReference>
<accession>A0A4D4JDT0</accession>
<evidence type="ECO:0000313" key="1">
    <source>
        <dbReference type="EMBL" id="GDY32053.1"/>
    </source>
</evidence>
<evidence type="ECO:0000313" key="2">
    <source>
        <dbReference type="Proteomes" id="UP000298860"/>
    </source>
</evidence>
<protein>
    <submittedName>
        <fullName evidence="1">Putative antitoxin VapB9</fullName>
    </submittedName>
</protein>
<dbReference type="AlphaFoldDB" id="A0A4D4JDT0"/>
<dbReference type="RefSeq" id="WP_137815091.1">
    <property type="nucleotide sequence ID" value="NZ_BJFL01000020.1"/>
</dbReference>
<comment type="caution">
    <text evidence="1">The sequence shown here is derived from an EMBL/GenBank/DDBJ whole genome shotgun (WGS) entry which is preliminary data.</text>
</comment>
<dbReference type="InterPro" id="IPR010985">
    <property type="entry name" value="Ribbon_hlx_hlx"/>
</dbReference>
<reference evidence="2" key="1">
    <citation type="submission" date="2019-04" db="EMBL/GenBank/DDBJ databases">
        <title>Draft genome sequence of Pseudonocardiaceae bacterium SL3-2-4.</title>
        <authorList>
            <person name="Ningsih F."/>
            <person name="Yokota A."/>
            <person name="Sakai Y."/>
            <person name="Nanatani K."/>
            <person name="Yabe S."/>
            <person name="Oetari A."/>
            <person name="Sjamsuridzal W."/>
        </authorList>
    </citation>
    <scope>NUCLEOTIDE SEQUENCE [LARGE SCALE GENOMIC DNA]</scope>
    <source>
        <strain evidence="2">SL3-2-4</strain>
    </source>
</reference>
<keyword evidence="2" id="KW-1185">Reference proteome</keyword>
<gene>
    <name evidence="1" type="primary">vapB9</name>
    <name evidence="1" type="ORF">GTS_36860</name>
</gene>
<dbReference type="GO" id="GO:0006355">
    <property type="term" value="P:regulation of DNA-templated transcription"/>
    <property type="evidence" value="ECO:0007669"/>
    <property type="project" value="InterPro"/>
</dbReference>
<dbReference type="EMBL" id="BJFL01000020">
    <property type="protein sequence ID" value="GDY32053.1"/>
    <property type="molecule type" value="Genomic_DNA"/>
</dbReference>
<name>A0A4D4JDT0_9PSEU</name>
<sequence length="73" mass="7948">MRTLYLRNVPDDVVERLERLAAREATSVSAIAVRELAEVSRRADNPELLGALPDLGVSTATIVSDIEAGRSDR</sequence>
<proteinExistence type="predicted"/>
<dbReference type="SUPFAM" id="SSF47598">
    <property type="entry name" value="Ribbon-helix-helix"/>
    <property type="match status" value="1"/>
</dbReference>
<organism evidence="1 2">
    <name type="scientific">Gandjariella thermophila</name>
    <dbReference type="NCBI Taxonomy" id="1931992"/>
    <lineage>
        <taxon>Bacteria</taxon>
        <taxon>Bacillati</taxon>
        <taxon>Actinomycetota</taxon>
        <taxon>Actinomycetes</taxon>
        <taxon>Pseudonocardiales</taxon>
        <taxon>Pseudonocardiaceae</taxon>
        <taxon>Gandjariella</taxon>
    </lineage>
</organism>
<dbReference type="OrthoDB" id="7107936at2"/>